<accession>A0A512NPK2</accession>
<feature type="domain" description="Protein kinase" evidence="7">
    <location>
        <begin position="271"/>
        <end position="539"/>
    </location>
</feature>
<dbReference type="Gene3D" id="3.30.200.20">
    <property type="entry name" value="Phosphorylase Kinase, domain 1"/>
    <property type="match status" value="1"/>
</dbReference>
<evidence type="ECO:0000259" key="8">
    <source>
        <dbReference type="PROSITE" id="PS51746"/>
    </source>
</evidence>
<dbReference type="Gene3D" id="3.60.40.10">
    <property type="entry name" value="PPM-type phosphatase domain"/>
    <property type="match status" value="1"/>
</dbReference>
<dbReference type="SUPFAM" id="SSF81606">
    <property type="entry name" value="PP2C-like"/>
    <property type="match status" value="1"/>
</dbReference>
<dbReference type="PANTHER" id="PTHR43289:SF6">
    <property type="entry name" value="SERINE_THREONINE-PROTEIN KINASE NEKL-3"/>
    <property type="match status" value="1"/>
</dbReference>
<dbReference type="InterPro" id="IPR000719">
    <property type="entry name" value="Prot_kinase_dom"/>
</dbReference>
<keyword evidence="1" id="KW-0808">Transferase</keyword>
<keyword evidence="6" id="KW-0472">Membrane</keyword>
<dbReference type="SMART" id="SM00331">
    <property type="entry name" value="PP2C_SIG"/>
    <property type="match status" value="1"/>
</dbReference>
<dbReference type="SMART" id="SM00332">
    <property type="entry name" value="PP2Cc"/>
    <property type="match status" value="1"/>
</dbReference>
<sequence>MARELKVSIGQHSDKGRKESNQDFHGAMMPPQPTLGSKGIAVALADGISSSSVSRVASESAVKGFLTDYYCTSDAWSVKTSAQRVIDATNSWLHSQTRRSHAEDADRGYVCTLNVVVLKGRTAHIFHIGDSRVYRVAGSALEQLTDDHRVVLSSQQIYLGRALGMSPQVEIDYRPIQLAEGDLFLQATDGVCEHLDPRTVADAIAANENDLDGAAKAIVAEAFRRGSPDNLTVQLVRIDALPEGDAGESLGMGADLPLPPLLEPRQDFDGYRIVRKIHGSARSHAYLAVDGESNETVVLKIPSIDLRADPANLKPFMMEEWIARRVSSAHVLRPQEHTRKRNFLYVVTEFVDGQTLRQWMIDNRRPDLETVRGIVEQIARGLRAFHRMEMLHQDLRPENVMIDKTGTVKIIDFGAVRVAGVAETERPADRDRIKGTAQYTAPEYFLGEGGTPSSDLFSLGVIAYEMLTGRLPYGARMATARSRAQQRSTPYAPAIDSESEIPAWIDATLRKAVHPDPNKRYGELSEFIYDLRHPNEAFLRSASAPLIERNPLAFWKGLSFVLGCAVLVLLALLIFQVPLPR</sequence>
<dbReference type="InterPro" id="IPR011009">
    <property type="entry name" value="Kinase-like_dom_sf"/>
</dbReference>
<dbReference type="OrthoDB" id="9801841at2"/>
<feature type="compositionally biased region" description="Basic and acidic residues" evidence="5">
    <location>
        <begin position="1"/>
        <end position="22"/>
    </location>
</feature>
<dbReference type="SUPFAM" id="SSF56112">
    <property type="entry name" value="Protein kinase-like (PK-like)"/>
    <property type="match status" value="1"/>
</dbReference>
<name>A0A512NPK2_9HYPH</name>
<evidence type="ECO:0000313" key="9">
    <source>
        <dbReference type="EMBL" id="GEP60869.1"/>
    </source>
</evidence>
<dbReference type="RefSeq" id="WP_147156198.1">
    <property type="nucleotide sequence ID" value="NZ_BKAJ01000187.1"/>
</dbReference>
<dbReference type="PROSITE" id="PS00109">
    <property type="entry name" value="PROTEIN_KINASE_TYR"/>
    <property type="match status" value="1"/>
</dbReference>
<dbReference type="CDD" id="cd14014">
    <property type="entry name" value="STKc_PknB_like"/>
    <property type="match status" value="1"/>
</dbReference>
<feature type="domain" description="PPM-type phosphatase" evidence="8">
    <location>
        <begin position="8"/>
        <end position="238"/>
    </location>
</feature>
<keyword evidence="2" id="KW-0547">Nucleotide-binding</keyword>
<keyword evidence="3 9" id="KW-0418">Kinase</keyword>
<dbReference type="InterPro" id="IPR008266">
    <property type="entry name" value="Tyr_kinase_AS"/>
</dbReference>
<organism evidence="9 10">
    <name type="scientific">Reyranella soli</name>
    <dbReference type="NCBI Taxonomy" id="1230389"/>
    <lineage>
        <taxon>Bacteria</taxon>
        <taxon>Pseudomonadati</taxon>
        <taxon>Pseudomonadota</taxon>
        <taxon>Alphaproteobacteria</taxon>
        <taxon>Hyphomicrobiales</taxon>
        <taxon>Reyranellaceae</taxon>
        <taxon>Reyranella</taxon>
    </lineage>
</organism>
<protein>
    <submittedName>
        <fullName evidence="9">Protein kinase</fullName>
    </submittedName>
</protein>
<dbReference type="PROSITE" id="PS51746">
    <property type="entry name" value="PPM_2"/>
    <property type="match status" value="1"/>
</dbReference>
<dbReference type="Proteomes" id="UP000321058">
    <property type="component" value="Unassembled WGS sequence"/>
</dbReference>
<reference evidence="9 10" key="1">
    <citation type="submission" date="2019-07" db="EMBL/GenBank/DDBJ databases">
        <title>Whole genome shotgun sequence of Reyranella soli NBRC 108950.</title>
        <authorList>
            <person name="Hosoyama A."/>
            <person name="Uohara A."/>
            <person name="Ohji S."/>
            <person name="Ichikawa N."/>
        </authorList>
    </citation>
    <scope>NUCLEOTIDE SEQUENCE [LARGE SCALE GENOMIC DNA]</scope>
    <source>
        <strain evidence="9 10">NBRC 108950</strain>
    </source>
</reference>
<evidence type="ECO:0000256" key="5">
    <source>
        <dbReference type="SAM" id="MobiDB-lite"/>
    </source>
</evidence>
<feature type="region of interest" description="Disordered" evidence="5">
    <location>
        <begin position="1"/>
        <end position="28"/>
    </location>
</feature>
<gene>
    <name evidence="9" type="ORF">RSO01_80350</name>
</gene>
<evidence type="ECO:0000256" key="2">
    <source>
        <dbReference type="ARBA" id="ARBA00022741"/>
    </source>
</evidence>
<dbReference type="GO" id="GO:0004674">
    <property type="term" value="F:protein serine/threonine kinase activity"/>
    <property type="evidence" value="ECO:0007669"/>
    <property type="project" value="TreeGrafter"/>
</dbReference>
<evidence type="ECO:0000256" key="1">
    <source>
        <dbReference type="ARBA" id="ARBA00022679"/>
    </source>
</evidence>
<dbReference type="InterPro" id="IPR001932">
    <property type="entry name" value="PPM-type_phosphatase-like_dom"/>
</dbReference>
<proteinExistence type="predicted"/>
<dbReference type="EMBL" id="BKAJ01000187">
    <property type="protein sequence ID" value="GEP60869.1"/>
    <property type="molecule type" value="Genomic_DNA"/>
</dbReference>
<evidence type="ECO:0000256" key="3">
    <source>
        <dbReference type="ARBA" id="ARBA00022777"/>
    </source>
</evidence>
<dbReference type="CDD" id="cd00143">
    <property type="entry name" value="PP2Cc"/>
    <property type="match status" value="1"/>
</dbReference>
<keyword evidence="10" id="KW-1185">Reference proteome</keyword>
<dbReference type="Gene3D" id="1.10.510.10">
    <property type="entry name" value="Transferase(Phosphotransferase) domain 1"/>
    <property type="match status" value="1"/>
</dbReference>
<dbReference type="AlphaFoldDB" id="A0A512NPK2"/>
<dbReference type="PANTHER" id="PTHR43289">
    <property type="entry name" value="MITOGEN-ACTIVATED PROTEIN KINASE KINASE KINASE 20-RELATED"/>
    <property type="match status" value="1"/>
</dbReference>
<dbReference type="Pfam" id="PF13672">
    <property type="entry name" value="PP2C_2"/>
    <property type="match status" value="1"/>
</dbReference>
<evidence type="ECO:0000256" key="4">
    <source>
        <dbReference type="ARBA" id="ARBA00022840"/>
    </source>
</evidence>
<dbReference type="Pfam" id="PF00069">
    <property type="entry name" value="Pkinase"/>
    <property type="match status" value="1"/>
</dbReference>
<comment type="caution">
    <text evidence="9">The sequence shown here is derived from an EMBL/GenBank/DDBJ whole genome shotgun (WGS) entry which is preliminary data.</text>
</comment>
<dbReference type="InterPro" id="IPR036457">
    <property type="entry name" value="PPM-type-like_dom_sf"/>
</dbReference>
<evidence type="ECO:0000259" key="7">
    <source>
        <dbReference type="PROSITE" id="PS50011"/>
    </source>
</evidence>
<keyword evidence="6" id="KW-1133">Transmembrane helix</keyword>
<evidence type="ECO:0000256" key="6">
    <source>
        <dbReference type="SAM" id="Phobius"/>
    </source>
</evidence>
<evidence type="ECO:0000313" key="10">
    <source>
        <dbReference type="Proteomes" id="UP000321058"/>
    </source>
</evidence>
<dbReference type="PROSITE" id="PS50011">
    <property type="entry name" value="PROTEIN_KINASE_DOM"/>
    <property type="match status" value="1"/>
</dbReference>
<keyword evidence="6" id="KW-0812">Transmembrane</keyword>
<keyword evidence="4" id="KW-0067">ATP-binding</keyword>
<dbReference type="GO" id="GO:0005524">
    <property type="term" value="F:ATP binding"/>
    <property type="evidence" value="ECO:0007669"/>
    <property type="project" value="UniProtKB-KW"/>
</dbReference>
<feature type="transmembrane region" description="Helical" evidence="6">
    <location>
        <begin position="553"/>
        <end position="575"/>
    </location>
</feature>